<dbReference type="AlphaFoldDB" id="A0A8J6CA09"/>
<dbReference type="Proteomes" id="UP000751190">
    <property type="component" value="Unassembled WGS sequence"/>
</dbReference>
<evidence type="ECO:0000256" key="6">
    <source>
        <dbReference type="ARBA" id="ARBA00023136"/>
    </source>
</evidence>
<dbReference type="GO" id="GO:0012505">
    <property type="term" value="C:endomembrane system"/>
    <property type="evidence" value="ECO:0007669"/>
    <property type="project" value="UniProtKB-SubCell"/>
</dbReference>
<evidence type="ECO:0000256" key="8">
    <source>
        <dbReference type="ARBA" id="ARBA00025752"/>
    </source>
</evidence>
<organism evidence="11 12">
    <name type="scientific">Diacronema lutheri</name>
    <name type="common">Unicellular marine alga</name>
    <name type="synonym">Monochrysis lutheri</name>
    <dbReference type="NCBI Taxonomy" id="2081491"/>
    <lineage>
        <taxon>Eukaryota</taxon>
        <taxon>Haptista</taxon>
        <taxon>Haptophyta</taxon>
        <taxon>Pavlovophyceae</taxon>
        <taxon>Pavlovales</taxon>
        <taxon>Pavlovaceae</taxon>
        <taxon>Diacronema</taxon>
    </lineage>
</organism>
<name>A0A8J6CA09_DIALT</name>
<comment type="caution">
    <text evidence="11">The sequence shown here is derived from an EMBL/GenBank/DDBJ whole genome shotgun (WGS) entry which is preliminary data.</text>
</comment>
<proteinExistence type="inferred from homology"/>
<keyword evidence="10" id="KW-0732">Signal</keyword>
<feature type="transmembrane region" description="Helical" evidence="9">
    <location>
        <begin position="132"/>
        <end position="157"/>
    </location>
</feature>
<feature type="signal peptide" evidence="10">
    <location>
        <begin position="1"/>
        <end position="23"/>
    </location>
</feature>
<comment type="similarity">
    <text evidence="8">Belongs to the auxin efflux carrier (TC 2.A.69.2) family.</text>
</comment>
<feature type="chain" id="PRO_5035273192" evidence="10">
    <location>
        <begin position="24"/>
        <end position="439"/>
    </location>
</feature>
<accession>A0A8J6CA09</accession>
<feature type="transmembrane region" description="Helical" evidence="9">
    <location>
        <begin position="101"/>
        <end position="120"/>
    </location>
</feature>
<keyword evidence="6 9" id="KW-0472">Membrane</keyword>
<evidence type="ECO:0000256" key="2">
    <source>
        <dbReference type="ARBA" id="ARBA00004308"/>
    </source>
</evidence>
<comment type="function">
    <text evidence="7">Involved in cellular auxin homeostasis by regulating auxin metabolism. Regulates intracellular auxin accumulation at the endoplasmic reticulum and thus auxin availability for nuclear auxin signaling.</text>
</comment>
<reference evidence="11" key="1">
    <citation type="submission" date="2021-05" db="EMBL/GenBank/DDBJ databases">
        <title>The genome of the haptophyte Pavlova lutheri (Diacronema luteri, Pavlovales) - a model for lipid biosynthesis in eukaryotic algae.</title>
        <authorList>
            <person name="Hulatt C.J."/>
            <person name="Posewitz M.C."/>
        </authorList>
    </citation>
    <scope>NUCLEOTIDE SEQUENCE</scope>
    <source>
        <strain evidence="11">NIVA-4/92</strain>
    </source>
</reference>
<feature type="transmembrane region" description="Helical" evidence="9">
    <location>
        <begin position="169"/>
        <end position="190"/>
    </location>
</feature>
<dbReference type="InterPro" id="IPR004776">
    <property type="entry name" value="Mem_transp_PIN-like"/>
</dbReference>
<evidence type="ECO:0000313" key="12">
    <source>
        <dbReference type="Proteomes" id="UP000751190"/>
    </source>
</evidence>
<evidence type="ECO:0000256" key="1">
    <source>
        <dbReference type="ARBA" id="ARBA00004141"/>
    </source>
</evidence>
<comment type="subcellular location">
    <subcellularLocation>
        <location evidence="2">Endomembrane system</location>
    </subcellularLocation>
    <subcellularLocation>
        <location evidence="1">Membrane</location>
        <topology evidence="1">Multi-pass membrane protein</topology>
    </subcellularLocation>
</comment>
<evidence type="ECO:0000256" key="9">
    <source>
        <dbReference type="SAM" id="Phobius"/>
    </source>
</evidence>
<evidence type="ECO:0000256" key="7">
    <source>
        <dbReference type="ARBA" id="ARBA00025100"/>
    </source>
</evidence>
<dbReference type="OrthoDB" id="191139at2759"/>
<protein>
    <submittedName>
        <fullName evidence="11">Uncharacterized protein</fullName>
    </submittedName>
</protein>
<dbReference type="GO" id="GO:0016020">
    <property type="term" value="C:membrane"/>
    <property type="evidence" value="ECO:0007669"/>
    <property type="project" value="UniProtKB-SubCell"/>
</dbReference>
<feature type="transmembrane region" description="Helical" evidence="9">
    <location>
        <begin position="341"/>
        <end position="361"/>
    </location>
</feature>
<keyword evidence="3" id="KW-0813">Transport</keyword>
<dbReference type="GO" id="GO:0055085">
    <property type="term" value="P:transmembrane transport"/>
    <property type="evidence" value="ECO:0007669"/>
    <property type="project" value="InterPro"/>
</dbReference>
<dbReference type="PANTHER" id="PTHR31651:SF36">
    <property type="entry name" value="AUXIN EFFLUX CARRIER FAMILY PROTEIN"/>
    <property type="match status" value="1"/>
</dbReference>
<dbReference type="OMA" id="MGSIYIW"/>
<keyword evidence="5 9" id="KW-1133">Transmembrane helix</keyword>
<evidence type="ECO:0000256" key="3">
    <source>
        <dbReference type="ARBA" id="ARBA00022448"/>
    </source>
</evidence>
<feature type="transmembrane region" description="Helical" evidence="9">
    <location>
        <begin position="248"/>
        <end position="271"/>
    </location>
</feature>
<feature type="transmembrane region" description="Helical" evidence="9">
    <location>
        <begin position="414"/>
        <end position="434"/>
    </location>
</feature>
<dbReference type="InterPro" id="IPR045033">
    <property type="entry name" value="PILS1/3/4/5/7"/>
</dbReference>
<gene>
    <name evidence="11" type="ORF">KFE25_011032</name>
</gene>
<sequence length="439" mass="45795">MPTARRALARLAIAAVFAMRVEGAGALHGVVVRARPVLGHCLPTARPARRAARASAPVVCTLFSPAVFATSAGAVAELAVSAGLGYAAVRSGLLERSGVTQLARIVYNFFLPIFLFASVTRTVQTYGVSRGMLALPLVSAIQIACGLSVARLLLRALGISPALRSSRRFVTCAAFGNTGVLPLVLAEAIFRSPPYADATVLPRAASYLSFYLLGWSPIFWSLGKSILTGDGDVAAAGEPRWRQFARRVISPPIIGALGGLAFGLLCPSFVLESPRSPLRIVMQALRNIARAYPPAALLVLAGSLAGDAPVSAKAGPEQAAPMDAGRGADAQAPREMGMPTMLLGITAFRFVLSPLIALGLVRALSALRVLPSVSADPLLTFALLLNSAMPPAQNSVLMLQVAGDQKGATQMSRVLFVVYALAAVPISVLLSVFLQRVGL</sequence>
<feature type="transmembrane region" description="Helical" evidence="9">
    <location>
        <begin position="210"/>
        <end position="227"/>
    </location>
</feature>
<dbReference type="Pfam" id="PF03547">
    <property type="entry name" value="Mem_trans"/>
    <property type="match status" value="2"/>
</dbReference>
<evidence type="ECO:0000256" key="10">
    <source>
        <dbReference type="SAM" id="SignalP"/>
    </source>
</evidence>
<keyword evidence="12" id="KW-1185">Reference proteome</keyword>
<evidence type="ECO:0000256" key="4">
    <source>
        <dbReference type="ARBA" id="ARBA00022692"/>
    </source>
</evidence>
<evidence type="ECO:0000256" key="5">
    <source>
        <dbReference type="ARBA" id="ARBA00022989"/>
    </source>
</evidence>
<evidence type="ECO:0000313" key="11">
    <source>
        <dbReference type="EMBL" id="KAG8459983.1"/>
    </source>
</evidence>
<dbReference type="PANTHER" id="PTHR31651">
    <property type="match status" value="1"/>
</dbReference>
<dbReference type="EMBL" id="JAGTXO010000036">
    <property type="protein sequence ID" value="KAG8459983.1"/>
    <property type="molecule type" value="Genomic_DNA"/>
</dbReference>
<keyword evidence="4 9" id="KW-0812">Transmembrane</keyword>